<name>A0A146KGQ9_9EUKA</name>
<dbReference type="Pfam" id="PF08002">
    <property type="entry name" value="DUF1697"/>
    <property type="match status" value="1"/>
</dbReference>
<dbReference type="EMBL" id="GDID01002167">
    <property type="protein sequence ID" value="JAP94439.1"/>
    <property type="molecule type" value="Transcribed_RNA"/>
</dbReference>
<dbReference type="Gene3D" id="3.30.70.1280">
    <property type="entry name" value="SP0830-like domains"/>
    <property type="match status" value="1"/>
</dbReference>
<evidence type="ECO:0008006" key="2">
    <source>
        <dbReference type="Google" id="ProtNLM"/>
    </source>
</evidence>
<dbReference type="PANTHER" id="PTHR36439:SF1">
    <property type="entry name" value="DUF1697 DOMAIN-CONTAINING PROTEIN"/>
    <property type="match status" value="1"/>
</dbReference>
<dbReference type="AlphaFoldDB" id="A0A146KGQ9"/>
<accession>A0A146KGQ9</accession>
<proteinExistence type="predicted"/>
<evidence type="ECO:0000313" key="1">
    <source>
        <dbReference type="EMBL" id="JAP94439.1"/>
    </source>
</evidence>
<organism evidence="1">
    <name type="scientific">Trepomonas sp. PC1</name>
    <dbReference type="NCBI Taxonomy" id="1076344"/>
    <lineage>
        <taxon>Eukaryota</taxon>
        <taxon>Metamonada</taxon>
        <taxon>Diplomonadida</taxon>
        <taxon>Hexamitidae</taxon>
        <taxon>Hexamitinae</taxon>
        <taxon>Trepomonas</taxon>
    </lineage>
</organism>
<dbReference type="InterPro" id="IPR012545">
    <property type="entry name" value="DUF1697"/>
</dbReference>
<dbReference type="SUPFAM" id="SSF160379">
    <property type="entry name" value="SP0830-like"/>
    <property type="match status" value="1"/>
</dbReference>
<reference evidence="1" key="1">
    <citation type="submission" date="2015-07" db="EMBL/GenBank/DDBJ databases">
        <title>Adaptation to a free-living lifestyle via gene acquisitions in the diplomonad Trepomonas sp. PC1.</title>
        <authorList>
            <person name="Xu F."/>
            <person name="Jerlstrom-Hultqvist J."/>
            <person name="Kolisko M."/>
            <person name="Simpson A.G.B."/>
            <person name="Roger A.J."/>
            <person name="Svard S.G."/>
            <person name="Andersson J.O."/>
        </authorList>
    </citation>
    <scope>NUCLEOTIDE SEQUENCE</scope>
    <source>
        <strain evidence="1">PC1</strain>
    </source>
</reference>
<dbReference type="PANTHER" id="PTHR36439">
    <property type="entry name" value="BLL4334 PROTEIN"/>
    <property type="match status" value="1"/>
</dbReference>
<feature type="non-terminal residue" evidence="1">
    <location>
        <position position="69"/>
    </location>
</feature>
<gene>
    <name evidence="1" type="ORF">TPC1_12907</name>
</gene>
<sequence>LKSINVGGHNVIKMQKLKEILLNMGFTTVKTMLQSGNIIVNDNPELISQIEAELTKYDVKTTVFRYSLD</sequence>
<feature type="non-terminal residue" evidence="1">
    <location>
        <position position="1"/>
    </location>
</feature>
<protein>
    <recommendedName>
        <fullName evidence="2">DUF1697 domain-containing protein</fullName>
    </recommendedName>
</protein>